<evidence type="ECO:0000256" key="3">
    <source>
        <dbReference type="SAM" id="SignalP"/>
    </source>
</evidence>
<dbReference type="AlphaFoldDB" id="A0A1Y5TH55"/>
<protein>
    <recommendedName>
        <fullName evidence="6">Tetratricopeptide repeat protein</fullName>
    </recommendedName>
</protein>
<dbReference type="EMBL" id="FWFO01000003">
    <property type="protein sequence ID" value="SLN63676.1"/>
    <property type="molecule type" value="Genomic_DNA"/>
</dbReference>
<evidence type="ECO:0000313" key="4">
    <source>
        <dbReference type="EMBL" id="SLN63676.1"/>
    </source>
</evidence>
<evidence type="ECO:0000256" key="2">
    <source>
        <dbReference type="SAM" id="MobiDB-lite"/>
    </source>
</evidence>
<feature type="chain" id="PRO_5013028974" description="Tetratricopeptide repeat protein" evidence="3">
    <location>
        <begin position="21"/>
        <end position="730"/>
    </location>
</feature>
<keyword evidence="3" id="KW-0732">Signal</keyword>
<reference evidence="4 5" key="1">
    <citation type="submission" date="2017-03" db="EMBL/GenBank/DDBJ databases">
        <authorList>
            <person name="Afonso C.L."/>
            <person name="Miller P.J."/>
            <person name="Scott M.A."/>
            <person name="Spackman E."/>
            <person name="Goraichik I."/>
            <person name="Dimitrov K.M."/>
            <person name="Suarez D.L."/>
            <person name="Swayne D.E."/>
        </authorList>
    </citation>
    <scope>NUCLEOTIDE SEQUENCE [LARGE SCALE GENOMIC DNA]</scope>
    <source>
        <strain evidence="4 5">CECT 7639</strain>
    </source>
</reference>
<proteinExistence type="predicted"/>
<feature type="compositionally biased region" description="Acidic residues" evidence="2">
    <location>
        <begin position="141"/>
        <end position="150"/>
    </location>
</feature>
<accession>A0A1Y5TH55</accession>
<feature type="signal peptide" evidence="3">
    <location>
        <begin position="1"/>
        <end position="20"/>
    </location>
</feature>
<dbReference type="RefSeq" id="WP_085797223.1">
    <property type="nucleotide sequence ID" value="NZ_FWFO01000003.1"/>
</dbReference>
<feature type="coiled-coil region" evidence="1">
    <location>
        <begin position="427"/>
        <end position="454"/>
    </location>
</feature>
<evidence type="ECO:0000256" key="1">
    <source>
        <dbReference type="SAM" id="Coils"/>
    </source>
</evidence>
<evidence type="ECO:0008006" key="6">
    <source>
        <dbReference type="Google" id="ProtNLM"/>
    </source>
</evidence>
<feature type="region of interest" description="Disordered" evidence="2">
    <location>
        <begin position="138"/>
        <end position="172"/>
    </location>
</feature>
<keyword evidence="1" id="KW-0175">Coiled coil</keyword>
<gene>
    <name evidence="4" type="ORF">TRL7639_03590</name>
</gene>
<organism evidence="4 5">
    <name type="scientific">Falsiruegeria litorea R37</name>
    <dbReference type="NCBI Taxonomy" id="1200284"/>
    <lineage>
        <taxon>Bacteria</taxon>
        <taxon>Pseudomonadati</taxon>
        <taxon>Pseudomonadota</taxon>
        <taxon>Alphaproteobacteria</taxon>
        <taxon>Rhodobacterales</taxon>
        <taxon>Roseobacteraceae</taxon>
        <taxon>Falsiruegeria</taxon>
    </lineage>
</organism>
<evidence type="ECO:0000313" key="5">
    <source>
        <dbReference type="Proteomes" id="UP000193077"/>
    </source>
</evidence>
<sequence length="730" mass="80207">MTRLILFLVLSTLSATSALAERLIVRSGEHPNFTRLVMKLPQGIEWSLRTGTSEAELSMELPDVEFDTTGVFARIPRARLTALKQETTGGPLRLSFGCFCEAKAFVEAGNYLVVDIRKSTASRPIALKLPIVLPATAQTADPEDSPEIEISDAPPLSLPLDPPSPRSQNDLSHLLPNQRQTEFRLLTQITRAVDQDVLDIAPNVVAIDIEGTEHLENPDVPDAVSFNENIRIATVIDRDLYGLSDHMSNGTTKRTCSAIDDLELSQWGEPGGFGDHIGDLRNRVVTEAGDIDPDVVVELVKQYIYFGFGTEALNTLSLHPNPSQITWELPILAGLLDNGSTPAAFELTGLQHCDGPISLWSVLAQDNLAQDANTQAITNAFAKLPEHLQFQLGPKLGMILTRAGDKVSTRAVLRILNRSRPSPQPEVSLVEAEVARLEGDHEEYQEKLETVVEDTSDSEQAPRALIALLEDRWELRQGFSEANTELLAAHAHEFRKSELGTDLQRAYVLALGLNGQFDEGFSELGELGTDQRPASLNRILTLLAERADDVSFLKLALEHSDQRPGILARETVDLLAERLIDLGFYKQAMDLLDDPLKGRVAKNRKFLLARAALGMNLPHRAQLELLGTKGPEAARLRAKALEQKGELTAAAEQLVESGQLDDAARALWLTENWEQMPEVDSAYTRAAELSINLQPPETIEIPSRLSEARNLISESENARAAIGELLDAIN</sequence>
<feature type="compositionally biased region" description="Pro residues" evidence="2">
    <location>
        <begin position="156"/>
        <end position="165"/>
    </location>
</feature>
<keyword evidence="5" id="KW-1185">Reference proteome</keyword>
<dbReference type="OrthoDB" id="7847197at2"/>
<name>A0A1Y5TH55_9RHOB</name>
<dbReference type="Proteomes" id="UP000193077">
    <property type="component" value="Unassembled WGS sequence"/>
</dbReference>